<dbReference type="SUPFAM" id="SSF111283">
    <property type="entry name" value="Putative modulator of DNA gyrase, PmbA/TldD"/>
    <property type="match status" value="1"/>
</dbReference>
<sequence>MLLSIHDLALQQQPASADYDKLTTIFSGRHTIMQVTQPTIWQEIDEVKQAVAEVLAHAKQLGASSAEASMSRTKGLSVETRHGEVETVEFNQDGGLGISLYFGQRKGSASTADLSPQALKRTVEAAADIARYTSEDPHTGIAEAGWLDMSPPDLDLYYPDSIGTEQAIALCASAEAAAFDTDKRITNSEGASFSSHTGLKVYGNSHGQLVGYPSSRHSFSCVVIGEDGDDMQRDYSFTVARRYNQLLDPKQIGREAALETVARLNARQIATQKVPVIFRADIASSLFGHLVSAISGGSIYRKSSFLLDKVGQQIMAAGISILEQPHIRQGLASSPFDGEGVKTRDLAVIEQGVLNTYLTTSYSARKLGMASTGHAGGIHNWLVQHGDEDLLQLCRTMGKGLLVTELMGQGVNTVTGDYSRGAAGFWVEHGEIQFPVAEVTIAGNLKDMFMQMAAVGNDVDRRGGVLTGSVLISQMQVAGS</sequence>
<dbReference type="Gene3D" id="3.30.2290.10">
    <property type="entry name" value="PmbA/TldD superfamily"/>
    <property type="match status" value="1"/>
</dbReference>
<accession>A0A486XJF5</accession>
<dbReference type="NCBIfam" id="NF008268">
    <property type="entry name" value="PRK11040.1"/>
    <property type="match status" value="1"/>
</dbReference>
<dbReference type="PANTHER" id="PTHR43421:SF1">
    <property type="entry name" value="METALLOPROTEASE PMBA"/>
    <property type="match status" value="1"/>
</dbReference>
<protein>
    <submittedName>
        <fullName evidence="5">TldE protein, part of TldE/TldD proteolytic complex</fullName>
    </submittedName>
</protein>
<reference evidence="5" key="1">
    <citation type="submission" date="2019-04" db="EMBL/GenBank/DDBJ databases">
        <authorList>
            <person name="Brambilla D."/>
        </authorList>
    </citation>
    <scope>NUCLEOTIDE SEQUENCE</scope>
    <source>
        <strain evidence="5">BAL1</strain>
    </source>
</reference>
<dbReference type="InterPro" id="IPR045569">
    <property type="entry name" value="Metalloprtase-TldD/E_C"/>
</dbReference>
<dbReference type="Pfam" id="PF19289">
    <property type="entry name" value="PmbA_TldD_3rd"/>
    <property type="match status" value="1"/>
</dbReference>
<dbReference type="GO" id="GO:0005829">
    <property type="term" value="C:cytosol"/>
    <property type="evidence" value="ECO:0007669"/>
    <property type="project" value="TreeGrafter"/>
</dbReference>
<dbReference type="EMBL" id="CAAJGR010000043">
    <property type="protein sequence ID" value="VHO00820.1"/>
    <property type="molecule type" value="Genomic_DNA"/>
</dbReference>
<dbReference type="InterPro" id="IPR002510">
    <property type="entry name" value="Metalloprtase-TldD/E_N"/>
</dbReference>
<dbReference type="InterPro" id="IPR045570">
    <property type="entry name" value="Metalloprtase-TldD/E_cen_dom"/>
</dbReference>
<gene>
    <name evidence="5" type="ORF">BAL341_203</name>
</gene>
<dbReference type="InterPro" id="IPR036059">
    <property type="entry name" value="TldD/PmbA_sf"/>
</dbReference>
<dbReference type="GO" id="GO:0006508">
    <property type="term" value="P:proteolysis"/>
    <property type="evidence" value="ECO:0007669"/>
    <property type="project" value="InterPro"/>
</dbReference>
<evidence type="ECO:0000313" key="5">
    <source>
        <dbReference type="EMBL" id="VHO00820.1"/>
    </source>
</evidence>
<evidence type="ECO:0000256" key="1">
    <source>
        <dbReference type="ARBA" id="ARBA00005836"/>
    </source>
</evidence>
<evidence type="ECO:0000259" key="3">
    <source>
        <dbReference type="Pfam" id="PF19289"/>
    </source>
</evidence>
<dbReference type="InterPro" id="IPR047657">
    <property type="entry name" value="PmbA"/>
</dbReference>
<feature type="domain" description="Metalloprotease TldD/E central" evidence="4">
    <location>
        <begin position="158"/>
        <end position="264"/>
    </location>
</feature>
<evidence type="ECO:0000259" key="2">
    <source>
        <dbReference type="Pfam" id="PF01523"/>
    </source>
</evidence>
<proteinExistence type="inferred from homology"/>
<dbReference type="InterPro" id="IPR035068">
    <property type="entry name" value="TldD/PmbA_N"/>
</dbReference>
<dbReference type="AlphaFoldDB" id="A0A486XJF5"/>
<dbReference type="Pfam" id="PF19290">
    <property type="entry name" value="PmbA_TldD_2nd"/>
    <property type="match status" value="1"/>
</dbReference>
<evidence type="ECO:0000259" key="4">
    <source>
        <dbReference type="Pfam" id="PF19290"/>
    </source>
</evidence>
<dbReference type="PANTHER" id="PTHR43421">
    <property type="entry name" value="METALLOPROTEASE PMBA"/>
    <property type="match status" value="1"/>
</dbReference>
<dbReference type="Pfam" id="PF01523">
    <property type="entry name" value="PmbA_TldD_1st"/>
    <property type="match status" value="1"/>
</dbReference>
<comment type="similarity">
    <text evidence="1">Belongs to the peptidase U62 family.</text>
</comment>
<feature type="domain" description="Metalloprotease TldD/E N-terminal" evidence="2">
    <location>
        <begin position="66"/>
        <end position="130"/>
    </location>
</feature>
<dbReference type="GO" id="GO:0008237">
    <property type="term" value="F:metallopeptidase activity"/>
    <property type="evidence" value="ECO:0007669"/>
    <property type="project" value="InterPro"/>
</dbReference>
<feature type="domain" description="Metalloprotease TldD/E C-terminal" evidence="3">
    <location>
        <begin position="271"/>
        <end position="479"/>
    </location>
</feature>
<name>A0A486XJF5_9GAMM</name>
<organism evidence="5">
    <name type="scientific">Rheinheimera sp. BAL341</name>
    <dbReference type="NCBI Taxonomy" id="1708203"/>
    <lineage>
        <taxon>Bacteria</taxon>
        <taxon>Pseudomonadati</taxon>
        <taxon>Pseudomonadota</taxon>
        <taxon>Gammaproteobacteria</taxon>
        <taxon>Chromatiales</taxon>
        <taxon>Chromatiaceae</taxon>
        <taxon>Rheinheimera</taxon>
    </lineage>
</organism>